<feature type="transmembrane region" description="Helical" evidence="1">
    <location>
        <begin position="84"/>
        <end position="106"/>
    </location>
</feature>
<dbReference type="InterPro" id="IPR045339">
    <property type="entry name" value="DUF6534"/>
</dbReference>
<dbReference type="OrthoDB" id="3046149at2759"/>
<dbReference type="PANTHER" id="PTHR40465:SF1">
    <property type="entry name" value="DUF6534 DOMAIN-CONTAINING PROTEIN"/>
    <property type="match status" value="1"/>
</dbReference>
<keyword evidence="1" id="KW-0472">Membrane</keyword>
<dbReference type="Proteomes" id="UP000076722">
    <property type="component" value="Unassembled WGS sequence"/>
</dbReference>
<reference evidence="3 4" key="1">
    <citation type="journal article" date="2016" name="Mol. Biol. Evol.">
        <title>Comparative Genomics of Early-Diverging Mushroom-Forming Fungi Provides Insights into the Origins of Lignocellulose Decay Capabilities.</title>
        <authorList>
            <person name="Nagy L.G."/>
            <person name="Riley R."/>
            <person name="Tritt A."/>
            <person name="Adam C."/>
            <person name="Daum C."/>
            <person name="Floudas D."/>
            <person name="Sun H."/>
            <person name="Yadav J.S."/>
            <person name="Pangilinan J."/>
            <person name="Larsson K.H."/>
            <person name="Matsuura K."/>
            <person name="Barry K."/>
            <person name="Labutti K."/>
            <person name="Kuo R."/>
            <person name="Ohm R.A."/>
            <person name="Bhattacharya S.S."/>
            <person name="Shirouzu T."/>
            <person name="Yoshinaga Y."/>
            <person name="Martin F.M."/>
            <person name="Grigoriev I.V."/>
            <person name="Hibbett D.S."/>
        </authorList>
    </citation>
    <scope>NUCLEOTIDE SEQUENCE [LARGE SCALE GENOMIC DNA]</scope>
    <source>
        <strain evidence="3 4">HHB9708</strain>
    </source>
</reference>
<keyword evidence="4" id="KW-1185">Reference proteome</keyword>
<name>A0A164RRH2_9AGAM</name>
<dbReference type="STRING" id="1314777.A0A164RRH2"/>
<dbReference type="EMBL" id="KV419419">
    <property type="protein sequence ID" value="KZS90811.1"/>
    <property type="molecule type" value="Genomic_DNA"/>
</dbReference>
<dbReference type="AlphaFoldDB" id="A0A164RRH2"/>
<dbReference type="PANTHER" id="PTHR40465">
    <property type="entry name" value="CHROMOSOME 1, WHOLE GENOME SHOTGUN SEQUENCE"/>
    <property type="match status" value="1"/>
</dbReference>
<feature type="transmembrane region" description="Helical" evidence="1">
    <location>
        <begin position="163"/>
        <end position="183"/>
    </location>
</feature>
<feature type="transmembrane region" description="Helical" evidence="1">
    <location>
        <begin position="204"/>
        <end position="228"/>
    </location>
</feature>
<feature type="domain" description="DUF6534" evidence="2">
    <location>
        <begin position="172"/>
        <end position="258"/>
    </location>
</feature>
<feature type="transmembrane region" description="Helical" evidence="1">
    <location>
        <begin position="118"/>
        <end position="143"/>
    </location>
</feature>
<feature type="transmembrane region" description="Helical" evidence="1">
    <location>
        <begin position="234"/>
        <end position="254"/>
    </location>
</feature>
<organism evidence="3 4">
    <name type="scientific">Sistotremastrum niveocremeum HHB9708</name>
    <dbReference type="NCBI Taxonomy" id="1314777"/>
    <lineage>
        <taxon>Eukaryota</taxon>
        <taxon>Fungi</taxon>
        <taxon>Dikarya</taxon>
        <taxon>Basidiomycota</taxon>
        <taxon>Agaricomycotina</taxon>
        <taxon>Agaricomycetes</taxon>
        <taxon>Sistotremastrales</taxon>
        <taxon>Sistotremastraceae</taxon>
        <taxon>Sertulicium</taxon>
        <taxon>Sertulicium niveocremeum</taxon>
    </lineage>
</organism>
<evidence type="ECO:0000313" key="3">
    <source>
        <dbReference type="EMBL" id="KZS90811.1"/>
    </source>
</evidence>
<keyword evidence="1" id="KW-1133">Transmembrane helix</keyword>
<accession>A0A164RRH2</accession>
<feature type="transmembrane region" description="Helical" evidence="1">
    <location>
        <begin position="12"/>
        <end position="35"/>
    </location>
</feature>
<evidence type="ECO:0000256" key="1">
    <source>
        <dbReference type="SAM" id="Phobius"/>
    </source>
</evidence>
<sequence>MTSVDLSNSVGPIFWGFVVTTFLTGVAISQGFYYFRKFGDDTIGIKLMVASLVAFTLAETALSSQLLNYFLIIHFGNIDTLHEFTPSFCAEMICTMLSCLIGQIFFADQIRLFNWRAWPLSAMISLSALAGFGFGVAGVWLQFSTHLGLYGTTPKIEWTIGTSLGSSLLSTLLACLSLFRLLATSRIAEDYEGQVRMNSVVDVLVKYTVHRGVLVSLVQSAYLATYLVAPAKPYWVPIHLVLGKVYINTLLACLNTRKDLRSHMLSQTTSNTLTDMTFRVPQANSHEGDRNTVLEGS</sequence>
<keyword evidence="1" id="KW-0812">Transmembrane</keyword>
<protein>
    <recommendedName>
        <fullName evidence="2">DUF6534 domain-containing protein</fullName>
    </recommendedName>
</protein>
<feature type="transmembrane region" description="Helical" evidence="1">
    <location>
        <begin position="47"/>
        <end position="72"/>
    </location>
</feature>
<dbReference type="Pfam" id="PF20152">
    <property type="entry name" value="DUF6534"/>
    <property type="match status" value="1"/>
</dbReference>
<evidence type="ECO:0000259" key="2">
    <source>
        <dbReference type="Pfam" id="PF20152"/>
    </source>
</evidence>
<gene>
    <name evidence="3" type="ORF">SISNIDRAFT_176861</name>
</gene>
<proteinExistence type="predicted"/>
<evidence type="ECO:0000313" key="4">
    <source>
        <dbReference type="Proteomes" id="UP000076722"/>
    </source>
</evidence>